<comment type="caution">
    <text evidence="2">The sequence shown here is derived from an EMBL/GenBank/DDBJ whole genome shotgun (WGS) entry which is preliminary data.</text>
</comment>
<dbReference type="Proteomes" id="UP000761534">
    <property type="component" value="Unassembled WGS sequence"/>
</dbReference>
<feature type="region of interest" description="Disordered" evidence="1">
    <location>
        <begin position="59"/>
        <end position="185"/>
    </location>
</feature>
<organism evidence="2 3">
    <name type="scientific">Trichomonascus ciferrii</name>
    <dbReference type="NCBI Taxonomy" id="44093"/>
    <lineage>
        <taxon>Eukaryota</taxon>
        <taxon>Fungi</taxon>
        <taxon>Dikarya</taxon>
        <taxon>Ascomycota</taxon>
        <taxon>Saccharomycotina</taxon>
        <taxon>Dipodascomycetes</taxon>
        <taxon>Dipodascales</taxon>
        <taxon>Trichomonascaceae</taxon>
        <taxon>Trichomonascus</taxon>
        <taxon>Trichomonascus ciferrii complex</taxon>
    </lineage>
</organism>
<dbReference type="VEuPathDB" id="FungiDB:TRICI_002381"/>
<feature type="compositionally biased region" description="Basic and acidic residues" evidence="1">
    <location>
        <begin position="102"/>
        <end position="149"/>
    </location>
</feature>
<keyword evidence="3" id="KW-1185">Reference proteome</keyword>
<gene>
    <name evidence="2" type="ORF">TRICI_002381</name>
</gene>
<dbReference type="PANTHER" id="PTHR15410">
    <property type="entry name" value="HIRA-INTERACTING PROTEIN 3"/>
    <property type="match status" value="1"/>
</dbReference>
<dbReference type="EMBL" id="SWFS01000163">
    <property type="protein sequence ID" value="KAA8915460.1"/>
    <property type="molecule type" value="Genomic_DNA"/>
</dbReference>
<evidence type="ECO:0000313" key="2">
    <source>
        <dbReference type="EMBL" id="KAA8915460.1"/>
    </source>
</evidence>
<dbReference type="OrthoDB" id="552755at2759"/>
<feature type="region of interest" description="Disordered" evidence="1">
    <location>
        <begin position="251"/>
        <end position="283"/>
    </location>
</feature>
<proteinExistence type="predicted"/>
<dbReference type="AlphaFoldDB" id="A0A642V609"/>
<sequence length="283" mass="32037">MVEEDEIERTLVEEVKKADLDLATTNSIRKKVEEKLELGAGFLKSNDWKERSKELINRTLEECTQAQDHGEQGGSENDDGEEQDDGEEEEAEDGREEEKEDESGKENESGWNSEKEEGEKNEESIEEDRKEEAKKEADSIEKDGKGEAKKGKKRKPPASSTGDKKVTKAPRKVSTKSTKDRSSEILKLKGQLLKCGIRKQWNKILDPLPTDAARVNYLKEQLAEAGITGRFSLKKAEQVKEKRELEELQREAATYLGGSGSEEPENRPTRRKRVVVDEDDDDD</sequence>
<dbReference type="InterPro" id="IPR037647">
    <property type="entry name" value="HIRIP3"/>
</dbReference>
<accession>A0A642V609</accession>
<evidence type="ECO:0000256" key="1">
    <source>
        <dbReference type="SAM" id="MobiDB-lite"/>
    </source>
</evidence>
<protein>
    <recommendedName>
        <fullName evidence="4">DEK C-terminal domain-containing protein</fullName>
    </recommendedName>
</protein>
<dbReference type="GO" id="GO:0005634">
    <property type="term" value="C:nucleus"/>
    <property type="evidence" value="ECO:0007669"/>
    <property type="project" value="TreeGrafter"/>
</dbReference>
<evidence type="ECO:0008006" key="4">
    <source>
        <dbReference type="Google" id="ProtNLM"/>
    </source>
</evidence>
<evidence type="ECO:0000313" key="3">
    <source>
        <dbReference type="Proteomes" id="UP000761534"/>
    </source>
</evidence>
<dbReference type="PANTHER" id="PTHR15410:SF2">
    <property type="entry name" value="HIRA-INTERACTING PROTEIN 3"/>
    <property type="match status" value="1"/>
</dbReference>
<reference evidence="2" key="1">
    <citation type="journal article" date="2019" name="G3 (Bethesda)">
        <title>Genome Assemblies of Two Rare Opportunistic Yeast Pathogens: Diutina rugosa (syn. Candida rugosa) and Trichomonascus ciferrii (syn. Candida ciferrii).</title>
        <authorList>
            <person name="Mixao V."/>
            <person name="Saus E."/>
            <person name="Hansen A.P."/>
            <person name="Lass-Florl C."/>
            <person name="Gabaldon T."/>
        </authorList>
    </citation>
    <scope>NUCLEOTIDE SEQUENCE</scope>
    <source>
        <strain evidence="2">CBS 4856</strain>
    </source>
</reference>
<feature type="compositionally biased region" description="Acidic residues" evidence="1">
    <location>
        <begin position="76"/>
        <end position="101"/>
    </location>
</feature>
<name>A0A642V609_9ASCO</name>